<keyword evidence="2" id="KW-1185">Reference proteome</keyword>
<comment type="caution">
    <text evidence="1">The sequence shown here is derived from an EMBL/GenBank/DDBJ whole genome shotgun (WGS) entry which is preliminary data.</text>
</comment>
<dbReference type="Pfam" id="PF14131">
    <property type="entry name" value="DUF4298"/>
    <property type="match status" value="1"/>
</dbReference>
<evidence type="ECO:0000313" key="2">
    <source>
        <dbReference type="Proteomes" id="UP000617426"/>
    </source>
</evidence>
<sequence length="102" mass="11242">MSGSEALERLERMEEHYRSALARVEAAEAGLKAIEDFFEAMRPLMDAYGTTWLADREAVAEEDAPALAVLGEDAVWDLHTDQHGLAQGMLRLAAEHFSPRGA</sequence>
<gene>
    <name evidence="1" type="ORF">HD592_000746</name>
</gene>
<dbReference type="Proteomes" id="UP000617426">
    <property type="component" value="Unassembled WGS sequence"/>
</dbReference>
<dbReference type="InterPro" id="IPR025384">
    <property type="entry name" value="DUF4298"/>
</dbReference>
<organism evidence="1 2">
    <name type="scientific">Schaalia hyovaginalis</name>
    <dbReference type="NCBI Taxonomy" id="29316"/>
    <lineage>
        <taxon>Bacteria</taxon>
        <taxon>Bacillati</taxon>
        <taxon>Actinomycetota</taxon>
        <taxon>Actinomycetes</taxon>
        <taxon>Actinomycetales</taxon>
        <taxon>Actinomycetaceae</taxon>
        <taxon>Schaalia</taxon>
    </lineage>
</organism>
<reference evidence="1" key="1">
    <citation type="submission" date="2020-08" db="EMBL/GenBank/DDBJ databases">
        <title>Sequencing the genomes of 1000 actinobacteria strains.</title>
        <authorList>
            <person name="Klenk H.-P."/>
        </authorList>
    </citation>
    <scope>NUCLEOTIDE SEQUENCE</scope>
    <source>
        <strain evidence="1">DSM 10695</strain>
    </source>
</reference>
<protein>
    <submittedName>
        <fullName evidence="1">Glyoxylate carboligase</fullName>
    </submittedName>
</protein>
<dbReference type="AlphaFoldDB" id="A0A923E1F0"/>
<accession>A0A923E1F0</accession>
<name>A0A923E1F0_9ACTO</name>
<dbReference type="RefSeq" id="WP_184451984.1">
    <property type="nucleotide sequence ID" value="NZ_JACHMK010000001.1"/>
</dbReference>
<proteinExistence type="predicted"/>
<evidence type="ECO:0000313" key="1">
    <source>
        <dbReference type="EMBL" id="MBB6334181.1"/>
    </source>
</evidence>
<dbReference type="EMBL" id="JACHMK010000001">
    <property type="protein sequence ID" value="MBB6334181.1"/>
    <property type="molecule type" value="Genomic_DNA"/>
</dbReference>